<dbReference type="PANTHER" id="PTHR34706:SF2">
    <property type="entry name" value="RFEF"/>
    <property type="match status" value="1"/>
</dbReference>
<feature type="domain" description="VWFA" evidence="2">
    <location>
        <begin position="177"/>
        <end position="380"/>
    </location>
</feature>
<gene>
    <name evidence="3" type="ORF">L202_06940</name>
</gene>
<dbReference type="Gene3D" id="3.40.50.410">
    <property type="entry name" value="von Willebrand factor, type A domain"/>
    <property type="match status" value="1"/>
</dbReference>
<dbReference type="Proteomes" id="UP000094065">
    <property type="component" value="Unassembled WGS sequence"/>
</dbReference>
<dbReference type="SUPFAM" id="SSF53300">
    <property type="entry name" value="vWA-like"/>
    <property type="match status" value="1"/>
</dbReference>
<dbReference type="AlphaFoldDB" id="A0A1E3HE17"/>
<dbReference type="RefSeq" id="XP_018990359.1">
    <property type="nucleotide sequence ID" value="XM_019141552.1"/>
</dbReference>
<dbReference type="InterPro" id="IPR036465">
    <property type="entry name" value="vWFA_dom_sf"/>
</dbReference>
<reference evidence="3 4" key="1">
    <citation type="submission" date="2016-06" db="EMBL/GenBank/DDBJ databases">
        <title>Evolution of pathogenesis and genome organization in the Tremellales.</title>
        <authorList>
            <person name="Cuomo C."/>
            <person name="Litvintseva A."/>
            <person name="Heitman J."/>
            <person name="Chen Y."/>
            <person name="Sun S."/>
            <person name="Springer D."/>
            <person name="Dromer F."/>
            <person name="Young S."/>
            <person name="Zeng Q."/>
            <person name="Chapman S."/>
            <person name="Gujja S."/>
            <person name="Saif S."/>
            <person name="Birren B."/>
        </authorList>
    </citation>
    <scope>NUCLEOTIDE SEQUENCE [LARGE SCALE GENOMIC DNA]</scope>
    <source>
        <strain evidence="3 4">CBS 6039</strain>
    </source>
</reference>
<name>A0A1E3HE17_9TREE</name>
<sequence>MGLGSNFLATAGTAAVAGYMKNSSKPQSNAPGQQSQSYAQGGQYGQQGGQYGQPYGQGGQGGQQYGQVYAQGGQYNQPQGAASQYYSPQGPQGGTASAFAYGSSAQGAGSNNSNVQYLSSVLQQCVQDQGIQAFYTPQSVGNIAQSVAQSGALNRIAQEWRIPQELATEIVKLALFDVVLYVDDSGSMAYEGGGERIEDLKLILSRVAYATSLFDHDGIQVRMMNSRIEGNHINSEQEAMRLVSQIKFSGLTPLGTSLWEKILQPLVVGPAQQGRLVKPVLVVCITDGSPAGEPNGHLFDVILRADQDLKQTRYGPDAISYQFAQVGDDMKASRFLAELDAHPVVGSLVDCTSNFEAEQEEVQRKTGTILDPTMWIVKLLMGPISTAFDFKGDSTLHKVVNSIC</sequence>
<comment type="caution">
    <text evidence="3">The sequence shown here is derived from an EMBL/GenBank/DDBJ whole genome shotgun (WGS) entry which is preliminary data.</text>
</comment>
<dbReference type="PANTHER" id="PTHR34706">
    <property type="entry name" value="SLR1338 PROTEIN"/>
    <property type="match status" value="1"/>
</dbReference>
<dbReference type="GeneID" id="30158249"/>
<dbReference type="EMBL" id="AWGJ01000011">
    <property type="protein sequence ID" value="ODN74578.1"/>
    <property type="molecule type" value="Genomic_DNA"/>
</dbReference>
<feature type="region of interest" description="Disordered" evidence="1">
    <location>
        <begin position="22"/>
        <end position="63"/>
    </location>
</feature>
<accession>A0A1E3HE17</accession>
<evidence type="ECO:0000256" key="1">
    <source>
        <dbReference type="SAM" id="MobiDB-lite"/>
    </source>
</evidence>
<protein>
    <recommendedName>
        <fullName evidence="2">VWFA domain-containing protein</fullName>
    </recommendedName>
</protein>
<feature type="compositionally biased region" description="Gly residues" evidence="1">
    <location>
        <begin position="42"/>
        <end position="63"/>
    </location>
</feature>
<proteinExistence type="predicted"/>
<dbReference type="OrthoDB" id="2142040at2759"/>
<feature type="compositionally biased region" description="Low complexity" evidence="1">
    <location>
        <begin position="31"/>
        <end position="41"/>
    </location>
</feature>
<keyword evidence="4" id="KW-1185">Reference proteome</keyword>
<dbReference type="STRING" id="1295533.A0A1E3HE17"/>
<organism evidence="3 4">
    <name type="scientific">Cryptococcus amylolentus CBS 6039</name>
    <dbReference type="NCBI Taxonomy" id="1295533"/>
    <lineage>
        <taxon>Eukaryota</taxon>
        <taxon>Fungi</taxon>
        <taxon>Dikarya</taxon>
        <taxon>Basidiomycota</taxon>
        <taxon>Agaricomycotina</taxon>
        <taxon>Tremellomycetes</taxon>
        <taxon>Tremellales</taxon>
        <taxon>Cryptococcaceae</taxon>
        <taxon>Cryptococcus</taxon>
    </lineage>
</organism>
<evidence type="ECO:0000313" key="4">
    <source>
        <dbReference type="Proteomes" id="UP000094065"/>
    </source>
</evidence>
<dbReference type="PROSITE" id="PS50234">
    <property type="entry name" value="VWFA"/>
    <property type="match status" value="1"/>
</dbReference>
<dbReference type="InterPro" id="IPR002035">
    <property type="entry name" value="VWF_A"/>
</dbReference>
<evidence type="ECO:0000313" key="3">
    <source>
        <dbReference type="EMBL" id="ODN74578.1"/>
    </source>
</evidence>
<evidence type="ECO:0000259" key="2">
    <source>
        <dbReference type="PROSITE" id="PS50234"/>
    </source>
</evidence>